<evidence type="ECO:0000256" key="1">
    <source>
        <dbReference type="ARBA" id="ARBA00004123"/>
    </source>
</evidence>
<feature type="domain" description="C3HC-type" evidence="7">
    <location>
        <begin position="110"/>
        <end position="241"/>
    </location>
</feature>
<feature type="compositionally biased region" description="Polar residues" evidence="6">
    <location>
        <begin position="1"/>
        <end position="21"/>
    </location>
</feature>
<keyword evidence="4" id="KW-0862">Zinc</keyword>
<dbReference type="AlphaFoldDB" id="A0A367JQZ1"/>
<evidence type="ECO:0000256" key="2">
    <source>
        <dbReference type="ARBA" id="ARBA00022723"/>
    </source>
</evidence>
<dbReference type="GO" id="GO:0005634">
    <property type="term" value="C:nucleus"/>
    <property type="evidence" value="ECO:0007669"/>
    <property type="project" value="UniProtKB-SubCell"/>
</dbReference>
<dbReference type="GO" id="GO:0008270">
    <property type="term" value="F:zinc ion binding"/>
    <property type="evidence" value="ECO:0007669"/>
    <property type="project" value="UniProtKB-KW"/>
</dbReference>
<gene>
    <name evidence="9" type="ORF">CU097_004694</name>
</gene>
<proteinExistence type="predicted"/>
<comment type="caution">
    <text evidence="9">The sequence shown here is derived from an EMBL/GenBank/DDBJ whole genome shotgun (WGS) entry which is preliminary data.</text>
</comment>
<dbReference type="Proteomes" id="UP000252139">
    <property type="component" value="Unassembled WGS sequence"/>
</dbReference>
<evidence type="ECO:0000259" key="8">
    <source>
        <dbReference type="Pfam" id="PF08600"/>
    </source>
</evidence>
<accession>A0A367JQZ1</accession>
<dbReference type="PANTHER" id="PTHR15835:SF6">
    <property type="entry name" value="ZINC FINGER C3HC-TYPE PROTEIN 1"/>
    <property type="match status" value="1"/>
</dbReference>
<evidence type="ECO:0000256" key="4">
    <source>
        <dbReference type="ARBA" id="ARBA00022833"/>
    </source>
</evidence>
<protein>
    <recommendedName>
        <fullName evidence="11">C3HC-type domain-containing protein</fullName>
    </recommendedName>
</protein>
<keyword evidence="10" id="KW-1185">Reference proteome</keyword>
<dbReference type="InterPro" id="IPR012935">
    <property type="entry name" value="NuBaID_N"/>
</dbReference>
<dbReference type="STRING" id="86630.A0A367JQZ1"/>
<evidence type="ECO:0008006" key="11">
    <source>
        <dbReference type="Google" id="ProtNLM"/>
    </source>
</evidence>
<feature type="compositionally biased region" description="Polar residues" evidence="6">
    <location>
        <begin position="35"/>
        <end position="52"/>
    </location>
</feature>
<dbReference type="Pfam" id="PF08600">
    <property type="entry name" value="NuBaID_C"/>
    <property type="match status" value="1"/>
</dbReference>
<dbReference type="Pfam" id="PF07967">
    <property type="entry name" value="zf-C3HC"/>
    <property type="match status" value="1"/>
</dbReference>
<organism evidence="9 10">
    <name type="scientific">Rhizopus azygosporus</name>
    <name type="common">Rhizopus microsporus var. azygosporus</name>
    <dbReference type="NCBI Taxonomy" id="86630"/>
    <lineage>
        <taxon>Eukaryota</taxon>
        <taxon>Fungi</taxon>
        <taxon>Fungi incertae sedis</taxon>
        <taxon>Mucoromycota</taxon>
        <taxon>Mucoromycotina</taxon>
        <taxon>Mucoromycetes</taxon>
        <taxon>Mucorales</taxon>
        <taxon>Mucorineae</taxon>
        <taxon>Rhizopodaceae</taxon>
        <taxon>Rhizopus</taxon>
    </lineage>
</organism>
<comment type="subcellular location">
    <subcellularLocation>
        <location evidence="1">Nucleus</location>
    </subcellularLocation>
</comment>
<keyword evidence="2" id="KW-0479">Metal-binding</keyword>
<keyword evidence="5" id="KW-0539">Nucleus</keyword>
<evidence type="ECO:0000256" key="3">
    <source>
        <dbReference type="ARBA" id="ARBA00022771"/>
    </source>
</evidence>
<dbReference type="InterPro" id="IPR013909">
    <property type="entry name" value="NuBaID_C"/>
</dbReference>
<reference evidence="9 10" key="1">
    <citation type="journal article" date="2018" name="G3 (Bethesda)">
        <title>Phylogenetic and Phylogenomic Definition of Rhizopus Species.</title>
        <authorList>
            <person name="Gryganskyi A.P."/>
            <person name="Golan J."/>
            <person name="Dolatabadi S."/>
            <person name="Mondo S."/>
            <person name="Robb S."/>
            <person name="Idnurm A."/>
            <person name="Muszewska A."/>
            <person name="Steczkiewicz K."/>
            <person name="Masonjones S."/>
            <person name="Liao H.L."/>
            <person name="Gajdeczka M.T."/>
            <person name="Anike F."/>
            <person name="Vuek A."/>
            <person name="Anishchenko I.M."/>
            <person name="Voigt K."/>
            <person name="de Hoog G.S."/>
            <person name="Smith M.E."/>
            <person name="Heitman J."/>
            <person name="Vilgalys R."/>
            <person name="Stajich J.E."/>
        </authorList>
    </citation>
    <scope>NUCLEOTIDE SEQUENCE [LARGE SCALE GENOMIC DNA]</scope>
    <source>
        <strain evidence="9 10">CBS 357.93</strain>
    </source>
</reference>
<feature type="region of interest" description="Disordered" evidence="6">
    <location>
        <begin position="1"/>
        <end position="59"/>
    </location>
</feature>
<dbReference type="OrthoDB" id="2209765at2759"/>
<evidence type="ECO:0000256" key="5">
    <source>
        <dbReference type="ARBA" id="ARBA00023242"/>
    </source>
</evidence>
<name>A0A367JQZ1_RHIAZ</name>
<evidence type="ECO:0000256" key="6">
    <source>
        <dbReference type="SAM" id="MobiDB-lite"/>
    </source>
</evidence>
<evidence type="ECO:0000259" key="7">
    <source>
        <dbReference type="Pfam" id="PF07967"/>
    </source>
</evidence>
<keyword evidence="3" id="KW-0863">Zinc-finger</keyword>
<dbReference type="PANTHER" id="PTHR15835">
    <property type="entry name" value="NUCLEAR-INTERACTING PARTNER OF ALK"/>
    <property type="match status" value="1"/>
</dbReference>
<sequence>MDVQSTPEEQTNKAATITDNNDAIIDEQNDKVEENTQNEPSTETVENQSVESETNESKEDILERKLKELQSLLKHVRKKQGIFPSSFRKRKAEKEIQAKRPKLDISLINDKEKLMHRLKSYSYLYHHKPRPLSALECAQHGWVNSHKIVDKDPFLAILHCIECTSDMYVIDIEPGRYDNTQVGNIEKKYKEGLFNWHTEDCVWRKECSSDDLYSFPLITLSEGVNRFKHEGKMISTYQHVPHVSNELEHATLRKIQYVIRDAEGLSDEDDIKDDITNAYLLALFGWQHISPQIPGVQCSLCFARSQFHIDQQTFDAFNEHRVYCPWRNSQIARALPPKKHYETKTLSGIEWMTQVVHIEYALLVRRHHLGFHNQHIKDEVYKKIKKEIAQSYKLLDETMPRIKQIETIE</sequence>
<feature type="domain" description="NuBaID C-terminal" evidence="8">
    <location>
        <begin position="278"/>
        <end position="359"/>
    </location>
</feature>
<dbReference type="EMBL" id="PJQL01000841">
    <property type="protein sequence ID" value="RCH92348.1"/>
    <property type="molecule type" value="Genomic_DNA"/>
</dbReference>
<evidence type="ECO:0000313" key="9">
    <source>
        <dbReference type="EMBL" id="RCH92348.1"/>
    </source>
</evidence>
<evidence type="ECO:0000313" key="10">
    <source>
        <dbReference type="Proteomes" id="UP000252139"/>
    </source>
</evidence>